<name>A0A7S4BBI6_CHRCT</name>
<organism evidence="1">
    <name type="scientific">Chrysotila carterae</name>
    <name type="common">Marine alga</name>
    <name type="synonym">Syracosphaera carterae</name>
    <dbReference type="NCBI Taxonomy" id="13221"/>
    <lineage>
        <taxon>Eukaryota</taxon>
        <taxon>Haptista</taxon>
        <taxon>Haptophyta</taxon>
        <taxon>Prymnesiophyceae</taxon>
        <taxon>Isochrysidales</taxon>
        <taxon>Isochrysidaceae</taxon>
        <taxon>Chrysotila</taxon>
    </lineage>
</organism>
<gene>
    <name evidence="1" type="ORF">PCAR00345_LOCUS12263</name>
</gene>
<evidence type="ECO:0000313" key="1">
    <source>
        <dbReference type="EMBL" id="CAE0759669.1"/>
    </source>
</evidence>
<proteinExistence type="predicted"/>
<sequence>MNFTMFSRIFSVRSSSKQPQIPPYRPKNMLFSPLDARCSSTLPVHVERSLPRNPKAVAHSSCSMRDCAYRVSCAVLMWSVSAIASADERLFAPGIRRSSVSSSRAQRGCCAGVMVAM</sequence>
<dbReference type="AlphaFoldDB" id="A0A7S4BBI6"/>
<reference evidence="1" key="1">
    <citation type="submission" date="2021-01" db="EMBL/GenBank/DDBJ databases">
        <authorList>
            <person name="Corre E."/>
            <person name="Pelletier E."/>
            <person name="Niang G."/>
            <person name="Scheremetjew M."/>
            <person name="Finn R."/>
            <person name="Kale V."/>
            <person name="Holt S."/>
            <person name="Cochrane G."/>
            <person name="Meng A."/>
            <person name="Brown T."/>
            <person name="Cohen L."/>
        </authorList>
    </citation>
    <scope>NUCLEOTIDE SEQUENCE</scope>
    <source>
        <strain evidence="1">CCMP645</strain>
    </source>
</reference>
<dbReference type="EMBL" id="HBIZ01019557">
    <property type="protein sequence ID" value="CAE0759669.1"/>
    <property type="molecule type" value="Transcribed_RNA"/>
</dbReference>
<protein>
    <submittedName>
        <fullName evidence="1">Uncharacterized protein</fullName>
    </submittedName>
</protein>
<accession>A0A7S4BBI6</accession>